<organism evidence="1 2">
    <name type="scientific">Citrus sinensis</name>
    <name type="common">Sweet orange</name>
    <name type="synonym">Citrus aurantium var. sinensis</name>
    <dbReference type="NCBI Taxonomy" id="2711"/>
    <lineage>
        <taxon>Eukaryota</taxon>
        <taxon>Viridiplantae</taxon>
        <taxon>Streptophyta</taxon>
        <taxon>Embryophyta</taxon>
        <taxon>Tracheophyta</taxon>
        <taxon>Spermatophyta</taxon>
        <taxon>Magnoliopsida</taxon>
        <taxon>eudicotyledons</taxon>
        <taxon>Gunneridae</taxon>
        <taxon>Pentapetalae</taxon>
        <taxon>rosids</taxon>
        <taxon>malvids</taxon>
        <taxon>Sapindales</taxon>
        <taxon>Rutaceae</taxon>
        <taxon>Aurantioideae</taxon>
        <taxon>Citrus</taxon>
    </lineage>
</organism>
<gene>
    <name evidence="1" type="ORF">KPL71_010720</name>
</gene>
<evidence type="ECO:0000313" key="1">
    <source>
        <dbReference type="EMBL" id="KAH9787863.1"/>
    </source>
</evidence>
<dbReference type="Proteomes" id="UP000829398">
    <property type="component" value="Chromosome 3"/>
</dbReference>
<name>A0ACB8MPL5_CITSI</name>
<comment type="caution">
    <text evidence="1">The sequence shown here is derived from an EMBL/GenBank/DDBJ whole genome shotgun (WGS) entry which is preliminary data.</text>
</comment>
<evidence type="ECO:0000313" key="2">
    <source>
        <dbReference type="Proteomes" id="UP000829398"/>
    </source>
</evidence>
<sequence>MENSTNSDETYDRGCRPSPSSIDQNDQTSTSETPVYSTMSADSFAYHRTNSETSAFSDPIDDNSSCSEPSPSNWPVSRSGQPALGRPEMRQQKTVVDKNLDDQESMDLELELMKERFAKLLLGEDMSGSGKGVCTAVTISNAITNLYATVFGQNLRLAPLKPEKKALWKREMDCLLSVCDYIVEFVSESQNLRDGREVEVMASRPRADIYINLPALQKLDTMLMDILESFQDTEFWYAEQGSMSSNSTRSGSFRRVIVQRKEEKWWLPVPCVPPGGLSEKSRKHLRHKRDCANQIHKAAMAINSTILAEMEIPDSYMANLPKWFATKFKIRIGHIKKITQALNLEAISESFHSMHNIIIYQSGKACLGDFIYRYMYTTEKFSPDHLLDCLSIASEHEALELADHVEASMYTWRRKACMSHSKSSWDMVKDLMSETDRSDKNHLLAARAESLLFYLKQRYPELAQTSLDTCKIQCNQDVGQAVLESYSRVLEGLAFNTVAWVEDVLFVDRSVRNQDQ</sequence>
<accession>A0ACB8MPL5</accession>
<dbReference type="EMBL" id="CM039172">
    <property type="protein sequence ID" value="KAH9787863.1"/>
    <property type="molecule type" value="Genomic_DNA"/>
</dbReference>
<reference evidence="2" key="1">
    <citation type="journal article" date="2023" name="Hortic. Res.">
        <title>A chromosome-level phased genome enabling allele-level studies in sweet orange: a case study on citrus Huanglongbing tolerance.</title>
        <authorList>
            <person name="Wu B."/>
            <person name="Yu Q."/>
            <person name="Deng Z."/>
            <person name="Duan Y."/>
            <person name="Luo F."/>
            <person name="Gmitter F. Jr."/>
        </authorList>
    </citation>
    <scope>NUCLEOTIDE SEQUENCE [LARGE SCALE GENOMIC DNA]</scope>
    <source>
        <strain evidence="2">cv. Valencia</strain>
    </source>
</reference>
<proteinExistence type="predicted"/>
<keyword evidence="2" id="KW-1185">Reference proteome</keyword>
<protein>
    <submittedName>
        <fullName evidence="1">Rop guanine nucleotide exchange factor 2</fullName>
    </submittedName>
</protein>